<gene>
    <name evidence="1" type="ORF">FWK35_00020649</name>
</gene>
<dbReference type="EMBL" id="VUJU01005073">
    <property type="protein sequence ID" value="KAF0752389.1"/>
    <property type="molecule type" value="Genomic_DNA"/>
</dbReference>
<dbReference type="Proteomes" id="UP000478052">
    <property type="component" value="Unassembled WGS sequence"/>
</dbReference>
<dbReference type="AlphaFoldDB" id="A0A6G0YBA3"/>
<evidence type="ECO:0000313" key="1">
    <source>
        <dbReference type="EMBL" id="KAF0752389.1"/>
    </source>
</evidence>
<name>A0A6G0YBA3_APHCR</name>
<accession>A0A6G0YBA3</accession>
<reference evidence="1 2" key="1">
    <citation type="submission" date="2019-08" db="EMBL/GenBank/DDBJ databases">
        <title>Whole genome of Aphis craccivora.</title>
        <authorList>
            <person name="Voronova N.V."/>
            <person name="Shulinski R.S."/>
            <person name="Bandarenka Y.V."/>
            <person name="Zhorov D.G."/>
            <person name="Warner D."/>
        </authorList>
    </citation>
    <scope>NUCLEOTIDE SEQUENCE [LARGE SCALE GENOMIC DNA]</scope>
    <source>
        <strain evidence="1">180601</strain>
        <tissue evidence="1">Whole Body</tissue>
    </source>
</reference>
<organism evidence="1 2">
    <name type="scientific">Aphis craccivora</name>
    <name type="common">Cowpea aphid</name>
    <dbReference type="NCBI Taxonomy" id="307492"/>
    <lineage>
        <taxon>Eukaryota</taxon>
        <taxon>Metazoa</taxon>
        <taxon>Ecdysozoa</taxon>
        <taxon>Arthropoda</taxon>
        <taxon>Hexapoda</taxon>
        <taxon>Insecta</taxon>
        <taxon>Pterygota</taxon>
        <taxon>Neoptera</taxon>
        <taxon>Paraneoptera</taxon>
        <taxon>Hemiptera</taxon>
        <taxon>Sternorrhyncha</taxon>
        <taxon>Aphidomorpha</taxon>
        <taxon>Aphidoidea</taxon>
        <taxon>Aphididae</taxon>
        <taxon>Aphidini</taxon>
        <taxon>Aphis</taxon>
        <taxon>Aphis</taxon>
    </lineage>
</organism>
<proteinExistence type="predicted"/>
<dbReference type="OrthoDB" id="6627680at2759"/>
<sequence>MTVEILNTAIEKLYSVRFTTVAFVSDMGSKNRSLHIQLNITPEKPYFETPHIPDGKVFDIRRHGRMISRASLDALVEIQTGQLKVGWKLSKALLNVKARAILFAGDKNLLKGKNGENNYKVTSYFIELNNAWFDVHNSINMYGSHSGLHAYGINLTEQNRILNEMSSIFKGLRVKKHISMLPFQYGILLSNTSLKQLLPYLKDRFSEVHYVLGRRLNQDILENLFSYLRSMGNTSDNPAPLDFMRRLKKYILGKHSAAIFSNHQNTKKDTDVNNLSMDILNKKKNNEEEIVITQDIFVAILDGKELIYEEEPIDLSNTDIFSSVTSMAGLQYIIGFVAHHFKNKYPELGQ</sequence>
<keyword evidence="2" id="KW-1185">Reference proteome</keyword>
<protein>
    <submittedName>
        <fullName evidence="1">Uncharacterized protein</fullName>
    </submittedName>
</protein>
<comment type="caution">
    <text evidence="1">The sequence shown here is derived from an EMBL/GenBank/DDBJ whole genome shotgun (WGS) entry which is preliminary data.</text>
</comment>
<evidence type="ECO:0000313" key="2">
    <source>
        <dbReference type="Proteomes" id="UP000478052"/>
    </source>
</evidence>